<dbReference type="InterPro" id="IPR051717">
    <property type="entry name" value="MFS_MFSD6"/>
</dbReference>
<protein>
    <recommendedName>
        <fullName evidence="8">Major facilitator superfamily associated domain-containing protein</fullName>
    </recommendedName>
</protein>
<dbReference type="InterPro" id="IPR036259">
    <property type="entry name" value="MFS_trans_sf"/>
</dbReference>
<feature type="compositionally biased region" description="Polar residues" evidence="6">
    <location>
        <begin position="739"/>
        <end position="750"/>
    </location>
</feature>
<feature type="domain" description="Major facilitator superfamily associated" evidence="8">
    <location>
        <begin position="96"/>
        <end position="652"/>
    </location>
</feature>
<organism evidence="9 10">
    <name type="scientific">Blomia tropicalis</name>
    <name type="common">Mite</name>
    <dbReference type="NCBI Taxonomy" id="40697"/>
    <lineage>
        <taxon>Eukaryota</taxon>
        <taxon>Metazoa</taxon>
        <taxon>Ecdysozoa</taxon>
        <taxon>Arthropoda</taxon>
        <taxon>Chelicerata</taxon>
        <taxon>Arachnida</taxon>
        <taxon>Acari</taxon>
        <taxon>Acariformes</taxon>
        <taxon>Sarcoptiformes</taxon>
        <taxon>Astigmata</taxon>
        <taxon>Glycyphagoidea</taxon>
        <taxon>Echimyopodidae</taxon>
        <taxon>Blomia</taxon>
    </lineage>
</organism>
<comment type="caution">
    <text evidence="9">The sequence shown here is derived from an EMBL/GenBank/DDBJ whole genome shotgun (WGS) entry which is preliminary data.</text>
</comment>
<evidence type="ECO:0000313" key="9">
    <source>
        <dbReference type="EMBL" id="KAJ6220523.1"/>
    </source>
</evidence>
<feature type="transmembrane region" description="Helical" evidence="7">
    <location>
        <begin position="497"/>
        <end position="518"/>
    </location>
</feature>
<dbReference type="PANTHER" id="PTHR16172:SF2">
    <property type="entry name" value="MAJOR FACILITATOR SUPERFAMILY DOMAIN-CONTAINING PROTEIN 6"/>
    <property type="match status" value="1"/>
</dbReference>
<dbReference type="InterPro" id="IPR024989">
    <property type="entry name" value="MFS_assoc_dom"/>
</dbReference>
<feature type="transmembrane region" description="Helical" evidence="7">
    <location>
        <begin position="530"/>
        <end position="549"/>
    </location>
</feature>
<comment type="subcellular location">
    <subcellularLocation>
        <location evidence="1">Membrane</location>
        <topology evidence="1">Multi-pass membrane protein</topology>
    </subcellularLocation>
</comment>
<dbReference type="GO" id="GO:0016020">
    <property type="term" value="C:membrane"/>
    <property type="evidence" value="ECO:0007669"/>
    <property type="project" value="UniProtKB-SubCell"/>
</dbReference>
<evidence type="ECO:0000256" key="4">
    <source>
        <dbReference type="ARBA" id="ARBA00022989"/>
    </source>
</evidence>
<name>A0A9Q0RLN7_BLOTA</name>
<feature type="transmembrane region" description="Helical" evidence="7">
    <location>
        <begin position="97"/>
        <end position="117"/>
    </location>
</feature>
<dbReference type="PANTHER" id="PTHR16172">
    <property type="entry name" value="MAJOR FACILITATOR SUPERFAMILY DOMAIN-CONTAINING PROTEIN 6-LIKE"/>
    <property type="match status" value="1"/>
</dbReference>
<keyword evidence="4 7" id="KW-1133">Transmembrane helix</keyword>
<keyword evidence="10" id="KW-1185">Reference proteome</keyword>
<dbReference type="Proteomes" id="UP001142055">
    <property type="component" value="Chromosome 2"/>
</dbReference>
<feature type="region of interest" description="Disordered" evidence="6">
    <location>
        <begin position="739"/>
        <end position="759"/>
    </location>
</feature>
<dbReference type="SUPFAM" id="SSF103473">
    <property type="entry name" value="MFS general substrate transporter"/>
    <property type="match status" value="1"/>
</dbReference>
<dbReference type="OMA" id="ANQHNPF"/>
<dbReference type="CDD" id="cd17335">
    <property type="entry name" value="MFS_MFSD6"/>
    <property type="match status" value="1"/>
</dbReference>
<evidence type="ECO:0000256" key="5">
    <source>
        <dbReference type="ARBA" id="ARBA00023136"/>
    </source>
</evidence>
<feature type="transmembrane region" description="Helical" evidence="7">
    <location>
        <begin position="652"/>
        <end position="671"/>
    </location>
</feature>
<reference evidence="9" key="1">
    <citation type="submission" date="2022-12" db="EMBL/GenBank/DDBJ databases">
        <title>Genome assemblies of Blomia tropicalis.</title>
        <authorList>
            <person name="Cui Y."/>
        </authorList>
    </citation>
    <scope>NUCLEOTIDE SEQUENCE</scope>
    <source>
        <tissue evidence="9">Adult mites</tissue>
    </source>
</reference>
<feature type="transmembrane region" description="Helical" evidence="7">
    <location>
        <begin position="396"/>
        <end position="414"/>
    </location>
</feature>
<evidence type="ECO:0000256" key="7">
    <source>
        <dbReference type="SAM" id="Phobius"/>
    </source>
</evidence>
<evidence type="ECO:0000259" key="8">
    <source>
        <dbReference type="Pfam" id="PF12832"/>
    </source>
</evidence>
<feature type="transmembrane region" description="Helical" evidence="7">
    <location>
        <begin position="123"/>
        <end position="145"/>
    </location>
</feature>
<keyword evidence="5 7" id="KW-0472">Membrane</keyword>
<evidence type="ECO:0000256" key="3">
    <source>
        <dbReference type="ARBA" id="ARBA00022692"/>
    </source>
</evidence>
<evidence type="ECO:0000256" key="6">
    <source>
        <dbReference type="SAM" id="MobiDB-lite"/>
    </source>
</evidence>
<accession>A0A9Q0RLN7</accession>
<evidence type="ECO:0000313" key="10">
    <source>
        <dbReference type="Proteomes" id="UP001142055"/>
    </source>
</evidence>
<feature type="transmembrane region" description="Helical" evidence="7">
    <location>
        <begin position="157"/>
        <end position="176"/>
    </location>
</feature>
<comment type="similarity">
    <text evidence="2">Belongs to the major facilitator superfamily. MFSD6 family.</text>
</comment>
<dbReference type="Pfam" id="PF12832">
    <property type="entry name" value="MFS_1_like"/>
    <property type="match status" value="1"/>
</dbReference>
<keyword evidence="3 7" id="KW-0812">Transmembrane</keyword>
<feature type="transmembrane region" description="Helical" evidence="7">
    <location>
        <begin position="359"/>
        <end position="376"/>
    </location>
</feature>
<gene>
    <name evidence="9" type="ORF">RDWZM_006335</name>
</gene>
<evidence type="ECO:0000256" key="1">
    <source>
        <dbReference type="ARBA" id="ARBA00004141"/>
    </source>
</evidence>
<dbReference type="AlphaFoldDB" id="A0A9Q0RLN7"/>
<proteinExistence type="inferred from homology"/>
<dbReference type="EMBL" id="JAPWDV010000002">
    <property type="protein sequence ID" value="KAJ6220523.1"/>
    <property type="molecule type" value="Genomic_DNA"/>
</dbReference>
<evidence type="ECO:0000256" key="2">
    <source>
        <dbReference type="ARBA" id="ARBA00005241"/>
    </source>
</evidence>
<dbReference type="Gene3D" id="1.20.1250.20">
    <property type="entry name" value="MFS general substrate transporter like domains"/>
    <property type="match status" value="2"/>
</dbReference>
<sequence>MSYQFPRGAYEIDGNAMDSNDQWGTIDQVPGASMNINEQMANGENVDATVVEQVGESRTTPATRKREERRPPFSFITEPTINQFLMMINPDLFVSKLFYFFFYSAFGSLFPLMAVYFKQLGMNPIQAGILIGIRPFVEFIAAPFWSSLADRFHKCKAILLFSLGCWIVFTFSMAFIRPPASACVIFNETHHILYTPYSDTPEEEIFDDTATLWPNTDDNGNNVTTMSTISPEISVSDATVSEFAAKMHDLTKRDAKDEEDGIVRKWGTKHRPPPTHIVGKSPLTVEYTLNYNQEKHVSYLSPPFSTIVYKLDDVKEVFFLLLLLVLLGEFFSAPALTLADSATLNYLGEDTDKYGQQRMYGSFGWGITMFLVGMALDNSTKFKDHPCGPHIGERNYVTCFTIFAFLMSCTLLIATKFKFDESPEYTNEIQLNQYDYDTSGPKPWQNTAPAINVPKEYQEPKKSELVDRMKSAVFAQRTRELPHWVAVLRSMNDRRRIAFLLVAWFMGFGVGLVFTFLFWHLQDLGGTPTLYGYASVINHISEIGAYFFSINLIKQFGHTKVLCAGLMFNATRFIYISWLDNPWWVLPFELMQGITHAAVWAAVCSYIMTNTAPDLRSSAQGVMQGIYNGLGRGSGSILGGVIIHRFGSRVAFFGYGLLCAAVGGLFIHVNYHRKGEGYKFEEEVVEEVVIDDASALAPHGVPSNPIARSVSRQNVGPNNNNNNDQSAIRLTNNLTADSTQYQSTTNNNDQYYDPNSAWN</sequence>
<feature type="transmembrane region" description="Helical" evidence="7">
    <location>
        <begin position="317"/>
        <end position="338"/>
    </location>
</feature>